<evidence type="ECO:0008006" key="3">
    <source>
        <dbReference type="Google" id="ProtNLM"/>
    </source>
</evidence>
<accession>A0A514CDD0</accession>
<sequence length="155" mass="17643">MAVKKNIQFKLIDIETLQFAVLKENYEDNCDVGLKVGVPIKADDIKQTVLVGISIQFSCKEKPFIILEVACDFEIKEEDFNSFYTSKKKNSDIELPMGLCRHLATITAGTARGVLHEKLKKTNFEEFILPTIDLTKILYEDVVLSKEELQKKPSE</sequence>
<dbReference type="KEGG" id="echi:FKX85_01710"/>
<dbReference type="Proteomes" id="UP000316614">
    <property type="component" value="Chromosome"/>
</dbReference>
<evidence type="ECO:0000313" key="1">
    <source>
        <dbReference type="EMBL" id="QDH77828.1"/>
    </source>
</evidence>
<name>A0A514CDD0_9BACT</name>
<gene>
    <name evidence="1" type="ORF">FKX85_01710</name>
</gene>
<proteinExistence type="predicted"/>
<keyword evidence="2" id="KW-1185">Reference proteome</keyword>
<dbReference type="RefSeq" id="WP_141613092.1">
    <property type="nucleotide sequence ID" value="NZ_CP041253.1"/>
</dbReference>
<evidence type="ECO:0000313" key="2">
    <source>
        <dbReference type="Proteomes" id="UP000316614"/>
    </source>
</evidence>
<dbReference type="AlphaFoldDB" id="A0A514CDD0"/>
<reference evidence="1 2" key="1">
    <citation type="submission" date="2019-06" db="EMBL/GenBank/DDBJ databases">
        <title>Echinicola alkalisoli sp. nov. isolated from saline soil.</title>
        <authorList>
            <person name="Sun J.-Q."/>
            <person name="Xu L."/>
        </authorList>
    </citation>
    <scope>NUCLEOTIDE SEQUENCE [LARGE SCALE GENOMIC DNA]</scope>
    <source>
        <strain evidence="1 2">LN3S3</strain>
    </source>
</reference>
<dbReference type="EMBL" id="CP041253">
    <property type="protein sequence ID" value="QDH77828.1"/>
    <property type="molecule type" value="Genomic_DNA"/>
</dbReference>
<organism evidence="1 2">
    <name type="scientific">Echinicola soli</name>
    <dbReference type="NCBI Taxonomy" id="2591634"/>
    <lineage>
        <taxon>Bacteria</taxon>
        <taxon>Pseudomonadati</taxon>
        <taxon>Bacteroidota</taxon>
        <taxon>Cytophagia</taxon>
        <taxon>Cytophagales</taxon>
        <taxon>Cyclobacteriaceae</taxon>
        <taxon>Echinicola</taxon>
    </lineage>
</organism>
<protein>
    <recommendedName>
        <fullName evidence="3">Preprotein translocase subunit SecB</fullName>
    </recommendedName>
</protein>
<dbReference type="OrthoDB" id="595022at2"/>